<reference evidence="3" key="1">
    <citation type="submission" date="2016-11" db="EMBL/GenBank/DDBJ databases">
        <authorList>
            <person name="Varghese N."/>
            <person name="Submissions S."/>
        </authorList>
    </citation>
    <scope>NUCLEOTIDE SEQUENCE [LARGE SCALE GENOMIC DNA]</scope>
    <source>
        <strain evidence="3">DSM 17456</strain>
    </source>
</reference>
<sequence>MNTLQVLHDDFSHWKCTQCNEQLIFTAVELVYLESKFSVELPACPACGFVLIPESLAVEKMAQVEQLLEDK</sequence>
<evidence type="ECO:0000313" key="2">
    <source>
        <dbReference type="EMBL" id="SIO11971.1"/>
    </source>
</evidence>
<dbReference type="Pfam" id="PF24292">
    <property type="entry name" value="DUF7479"/>
    <property type="match status" value="1"/>
</dbReference>
<proteinExistence type="predicted"/>
<evidence type="ECO:0000259" key="1">
    <source>
        <dbReference type="Pfam" id="PF24292"/>
    </source>
</evidence>
<name>A0A1N6GWK8_9BACT</name>
<dbReference type="EMBL" id="FSRG01000005">
    <property type="protein sequence ID" value="SIO11971.1"/>
    <property type="molecule type" value="Genomic_DNA"/>
</dbReference>
<dbReference type="NCBIfam" id="NF045645">
    <property type="entry name" value="DVU_1557_fam"/>
    <property type="match status" value="1"/>
</dbReference>
<gene>
    <name evidence="2" type="ORF">SAMN02745161_1854</name>
</gene>
<accession>A0A1N6GWK8</accession>
<dbReference type="OrthoDB" id="1753012at2"/>
<organism evidence="2 3">
    <name type="scientific">Halodesulfovibrio marinisediminis DSM 17456</name>
    <dbReference type="NCBI Taxonomy" id="1121457"/>
    <lineage>
        <taxon>Bacteria</taxon>
        <taxon>Pseudomonadati</taxon>
        <taxon>Thermodesulfobacteriota</taxon>
        <taxon>Desulfovibrionia</taxon>
        <taxon>Desulfovibrionales</taxon>
        <taxon>Desulfovibrionaceae</taxon>
        <taxon>Halodesulfovibrio</taxon>
    </lineage>
</organism>
<dbReference type="InterPro" id="IPR055902">
    <property type="entry name" value="DUF7479"/>
</dbReference>
<feature type="domain" description="DUF7479" evidence="1">
    <location>
        <begin position="13"/>
        <end position="71"/>
    </location>
</feature>
<dbReference type="AlphaFoldDB" id="A0A1N6GWK8"/>
<dbReference type="RefSeq" id="WP_074216653.1">
    <property type="nucleotide sequence ID" value="NZ_FSRG01000005.1"/>
</dbReference>
<dbReference type="Proteomes" id="UP000184694">
    <property type="component" value="Unassembled WGS sequence"/>
</dbReference>
<dbReference type="InterPro" id="IPR054656">
    <property type="entry name" value="DVU_1557-like"/>
</dbReference>
<evidence type="ECO:0000313" key="3">
    <source>
        <dbReference type="Proteomes" id="UP000184694"/>
    </source>
</evidence>
<protein>
    <recommendedName>
        <fullName evidence="1">DUF7479 domain-containing protein</fullName>
    </recommendedName>
</protein>
<keyword evidence="3" id="KW-1185">Reference proteome</keyword>
<dbReference type="STRING" id="1121457.SAMN02745161_1854"/>